<dbReference type="GO" id="GO:0016747">
    <property type="term" value="F:acyltransferase activity, transferring groups other than amino-acyl groups"/>
    <property type="evidence" value="ECO:0007669"/>
    <property type="project" value="InterPro"/>
</dbReference>
<comment type="caution">
    <text evidence="2">The sequence shown here is derived from an EMBL/GenBank/DDBJ whole genome shotgun (WGS) entry which is preliminary data.</text>
</comment>
<dbReference type="SUPFAM" id="SSF55729">
    <property type="entry name" value="Acyl-CoA N-acyltransferases (Nat)"/>
    <property type="match status" value="1"/>
</dbReference>
<dbReference type="CDD" id="cd04301">
    <property type="entry name" value="NAT_SF"/>
    <property type="match status" value="1"/>
</dbReference>
<dbReference type="PANTHER" id="PTHR43072">
    <property type="entry name" value="N-ACETYLTRANSFERASE"/>
    <property type="match status" value="1"/>
</dbReference>
<protein>
    <submittedName>
        <fullName evidence="2">Phosphinothricin acetyltransferase</fullName>
    </submittedName>
</protein>
<keyword evidence="2" id="KW-0808">Transferase</keyword>
<gene>
    <name evidence="2" type="ORF">A9B99_07555</name>
</gene>
<keyword evidence="3" id="KW-1185">Reference proteome</keyword>
<dbReference type="RefSeq" id="WP_064598065.1">
    <property type="nucleotide sequence ID" value="NZ_CP134782.1"/>
</dbReference>
<dbReference type="PROSITE" id="PS51186">
    <property type="entry name" value="GNAT"/>
    <property type="match status" value="1"/>
</dbReference>
<dbReference type="PANTHER" id="PTHR43072:SF8">
    <property type="entry name" value="ACYLTRANSFERASE FABY-RELATED"/>
    <property type="match status" value="1"/>
</dbReference>
<dbReference type="OrthoDB" id="5459937at2"/>
<dbReference type="STRING" id="1691903.A9B99_07555"/>
<proteinExistence type="predicted"/>
<evidence type="ECO:0000259" key="1">
    <source>
        <dbReference type="PROSITE" id="PS51186"/>
    </source>
</evidence>
<organism evidence="2 3">
    <name type="scientific">Mangrovibacter phragmitis</name>
    <dbReference type="NCBI Taxonomy" id="1691903"/>
    <lineage>
        <taxon>Bacteria</taxon>
        <taxon>Pseudomonadati</taxon>
        <taxon>Pseudomonadota</taxon>
        <taxon>Gammaproteobacteria</taxon>
        <taxon>Enterobacterales</taxon>
        <taxon>Enterobacteriaceae</taxon>
        <taxon>Mangrovibacter</taxon>
    </lineage>
</organism>
<reference evidence="3" key="1">
    <citation type="submission" date="2016-05" db="EMBL/GenBank/DDBJ databases">
        <authorList>
            <person name="Behera P."/>
            <person name="Vaishampayan P."/>
            <person name="Singh N."/>
            <person name="Raina V."/>
            <person name="Suar M."/>
            <person name="Pattnaik A."/>
            <person name="Rastogi G."/>
        </authorList>
    </citation>
    <scope>NUCLEOTIDE SEQUENCE [LARGE SCALE GENOMIC DNA]</scope>
    <source>
        <strain evidence="3">MP23</strain>
    </source>
</reference>
<name>A0A1B7L4U5_9ENTR</name>
<evidence type="ECO:0000313" key="2">
    <source>
        <dbReference type="EMBL" id="OAT77295.1"/>
    </source>
</evidence>
<sequence>MKIIPAQQQHVAQICAIYAWHVEHGIASFETTPPDVAEMAGRLAKVQSHGTPWLVALEGEQVLGYCYLAPYRPRHAYRFTLEDSVYIHHQHGGQGLGRALLSHAISLVEQAGYRQLLAVIGNSENQASLRLHQSLGFNLVGTLQSVGFKHGRWVDTVLMQRTLGDGATLPPSEATRI</sequence>
<feature type="domain" description="N-acetyltransferase" evidence="1">
    <location>
        <begin position="1"/>
        <end position="164"/>
    </location>
</feature>
<dbReference type="Pfam" id="PF00583">
    <property type="entry name" value="Acetyltransf_1"/>
    <property type="match status" value="1"/>
</dbReference>
<dbReference type="AlphaFoldDB" id="A0A1B7L4U5"/>
<dbReference type="EMBL" id="LYRP01000012">
    <property type="protein sequence ID" value="OAT77295.1"/>
    <property type="molecule type" value="Genomic_DNA"/>
</dbReference>
<evidence type="ECO:0000313" key="3">
    <source>
        <dbReference type="Proteomes" id="UP000078225"/>
    </source>
</evidence>
<accession>A0A1B7L4U5</accession>
<dbReference type="Gene3D" id="3.40.630.30">
    <property type="match status" value="1"/>
</dbReference>
<dbReference type="InterPro" id="IPR000182">
    <property type="entry name" value="GNAT_dom"/>
</dbReference>
<dbReference type="Proteomes" id="UP000078225">
    <property type="component" value="Unassembled WGS sequence"/>
</dbReference>
<dbReference type="InterPro" id="IPR016181">
    <property type="entry name" value="Acyl_CoA_acyltransferase"/>
</dbReference>